<organism evidence="2 3">
    <name type="scientific">Vibrio nigripulchritudo SOn1</name>
    <dbReference type="NCBI Taxonomy" id="1238450"/>
    <lineage>
        <taxon>Bacteria</taxon>
        <taxon>Pseudomonadati</taxon>
        <taxon>Pseudomonadota</taxon>
        <taxon>Gammaproteobacteria</taxon>
        <taxon>Vibrionales</taxon>
        <taxon>Vibrionaceae</taxon>
        <taxon>Vibrio</taxon>
    </lineage>
</organism>
<comment type="caution">
    <text evidence="2">The sequence shown here is derived from an EMBL/GenBank/DDBJ whole genome shotgun (WGS) entry which is preliminary data.</text>
</comment>
<gene>
    <name evidence="2" type="primary">phnG</name>
    <name evidence="2" type="ORF">VIBNISOn1_320034</name>
</gene>
<feature type="domain" description="PH" evidence="1">
    <location>
        <begin position="1"/>
        <end position="21"/>
    </location>
</feature>
<dbReference type="NCBIfam" id="TIGR03293">
    <property type="entry name" value="PhnG_redo"/>
    <property type="match status" value="1"/>
</dbReference>
<dbReference type="PROSITE" id="PS50003">
    <property type="entry name" value="PH_DOMAIN"/>
    <property type="match status" value="1"/>
</dbReference>
<evidence type="ECO:0000313" key="3">
    <source>
        <dbReference type="Proteomes" id="UP000018211"/>
    </source>
</evidence>
<sequence length="151" mass="17121">MSTTTQSERQSWMSVLARTDFLHLKKLWEQLNLSPDHQVIRAPETGLVQVQSRMGSTGNPFNMGDMTVTRSVIKLAEGEMGYSYVKGRNKEHAHLAALIDALMQTPAYGAALQRQIIEPLMATMEEHVRVRRQQIATSKVEFFTMVRGEDE</sequence>
<protein>
    <submittedName>
        <fullName evidence="2">Phosphonate metabolism protein PhnG</fullName>
    </submittedName>
</protein>
<dbReference type="Proteomes" id="UP000018211">
    <property type="component" value="Unassembled WGS sequence"/>
</dbReference>
<dbReference type="RefSeq" id="WP_022612384.1">
    <property type="nucleotide sequence ID" value="NZ_LK391965.1"/>
</dbReference>
<accession>A0AAV2VTB2</accession>
<reference evidence="2 3" key="1">
    <citation type="journal article" date="2013" name="ISME J.">
        <title>Comparative genomics of pathogenic lineages of Vibrio nigripulchritudo identifies virulence-associated traits.</title>
        <authorList>
            <person name="Goudenege D."/>
            <person name="Labreuche Y."/>
            <person name="Krin E."/>
            <person name="Ansquer D."/>
            <person name="Mangenot S."/>
            <person name="Calteau A."/>
            <person name="Medigue C."/>
            <person name="Mazel D."/>
            <person name="Polz M.F."/>
            <person name="Le Roux F."/>
        </authorList>
    </citation>
    <scope>NUCLEOTIDE SEQUENCE [LARGE SCALE GENOMIC DNA]</scope>
    <source>
        <strain evidence="2 3">SOn1</strain>
    </source>
</reference>
<dbReference type="InterPro" id="IPR009609">
    <property type="entry name" value="Phosphonate_metab_PhnG"/>
</dbReference>
<dbReference type="AlphaFoldDB" id="A0AAV2VTB2"/>
<proteinExistence type="predicted"/>
<name>A0AAV2VTB2_9VIBR</name>
<dbReference type="EMBL" id="CAOF01000123">
    <property type="protein sequence ID" value="CCO47653.1"/>
    <property type="molecule type" value="Genomic_DNA"/>
</dbReference>
<dbReference type="GO" id="GO:0015716">
    <property type="term" value="P:organic phosphonate transport"/>
    <property type="evidence" value="ECO:0007669"/>
    <property type="project" value="InterPro"/>
</dbReference>
<dbReference type="GO" id="GO:0019634">
    <property type="term" value="P:organic phosphonate metabolic process"/>
    <property type="evidence" value="ECO:0007669"/>
    <property type="project" value="InterPro"/>
</dbReference>
<evidence type="ECO:0000313" key="2">
    <source>
        <dbReference type="EMBL" id="CCO47653.1"/>
    </source>
</evidence>
<dbReference type="Pfam" id="PF06754">
    <property type="entry name" value="PhnG"/>
    <property type="match status" value="1"/>
</dbReference>
<dbReference type="InterPro" id="IPR001849">
    <property type="entry name" value="PH_domain"/>
</dbReference>
<evidence type="ECO:0000259" key="1">
    <source>
        <dbReference type="PROSITE" id="PS50003"/>
    </source>
</evidence>